<sequence length="167" mass="19453">MKKIYTGILVCLSLILVLTFTTPNTYAKTGYTHSNNVFGRVKYSTTIPQHIRGTYYSYNGKNRWLKVRVSAHAVRSYSNGNHFYITPGQRLVIQRLAFAYLNYSHSVFTFQAKAHYCYQVAFAEQGMRMSHVHYKGHKMSAIHCIQNQGYSYDLVSHKVKHFFQHQQ</sequence>
<protein>
    <submittedName>
        <fullName evidence="2">Uncharacterized protein</fullName>
    </submittedName>
</protein>
<keyword evidence="3" id="KW-1185">Reference proteome</keyword>
<evidence type="ECO:0000313" key="3">
    <source>
        <dbReference type="Proteomes" id="UP000193009"/>
    </source>
</evidence>
<feature type="signal peptide" evidence="1">
    <location>
        <begin position="1"/>
        <end position="27"/>
    </location>
</feature>
<reference evidence="2 3" key="1">
    <citation type="journal article" date="2017" name="Front. Microbiol.">
        <title>The Histidine Decarboxylase Gene Cluster of Lactobacillus parabuchneri Was Gained by Horizontal Gene Transfer and Is Mobile within the Species.</title>
        <authorList>
            <person name="Wuthrich D."/>
            <person name="Berthoud H."/>
            <person name="Wechsler D."/>
            <person name="Eugster E."/>
            <person name="Irmler S."/>
            <person name="Bruggmann R."/>
        </authorList>
    </citation>
    <scope>NUCLEOTIDE SEQUENCE [LARGE SCALE GENOMIC DNA]</scope>
    <source>
        <strain evidence="2 3">FAM23169</strain>
    </source>
</reference>
<comment type="caution">
    <text evidence="2">The sequence shown here is derived from an EMBL/GenBank/DDBJ whole genome shotgun (WGS) entry which is preliminary data.</text>
</comment>
<keyword evidence="1" id="KW-0732">Signal</keyword>
<evidence type="ECO:0000256" key="1">
    <source>
        <dbReference type="SAM" id="SignalP"/>
    </source>
</evidence>
<accession>A0A1X1FB05</accession>
<name>A0A1X1FB05_9LACO</name>
<organism evidence="2 3">
    <name type="scientific">Lentilactobacillus parabuchneri</name>
    <dbReference type="NCBI Taxonomy" id="152331"/>
    <lineage>
        <taxon>Bacteria</taxon>
        <taxon>Bacillati</taxon>
        <taxon>Bacillota</taxon>
        <taxon>Bacilli</taxon>
        <taxon>Lactobacillales</taxon>
        <taxon>Lactobacillaceae</taxon>
        <taxon>Lentilactobacillus</taxon>
    </lineage>
</organism>
<dbReference type="EMBL" id="MSBD01000065">
    <property type="protein sequence ID" value="ORN24315.1"/>
    <property type="molecule type" value="Genomic_DNA"/>
</dbReference>
<dbReference type="Proteomes" id="UP000193009">
    <property type="component" value="Unassembled WGS sequence"/>
</dbReference>
<feature type="chain" id="PRO_5010857116" evidence="1">
    <location>
        <begin position="28"/>
        <end position="167"/>
    </location>
</feature>
<evidence type="ECO:0000313" key="2">
    <source>
        <dbReference type="EMBL" id="ORN24315.1"/>
    </source>
</evidence>
<proteinExistence type="predicted"/>
<gene>
    <name evidence="2" type="ORF">FAM23169_02622</name>
</gene>
<dbReference type="AlphaFoldDB" id="A0A1X1FB05"/>